<dbReference type="PROSITE" id="PS00587">
    <property type="entry name" value="GLYCOSYL_HYDROL_F17"/>
    <property type="match status" value="1"/>
</dbReference>
<evidence type="ECO:0000256" key="1">
    <source>
        <dbReference type="ARBA" id="ARBA00008773"/>
    </source>
</evidence>
<sequence length="263" mass="29437">MAKHVLPFTPATKIARILIGNEVLVTGDKMLIAHFVPAMKTLKYALNARNLTHIQVSTPHALAMLFVSNPPSAGQFRQGLDKVVLTPMIAFLRQTRTPFMINPYPYFGFGPKTLGWALFKRNSIEFDHISGKYYTNMFDAQIDAVYSALKRLGFGDVGLAVAETGWPSAGEAHQPTANLRNAGSYNRNLIRHIMSGEGTPLMPRRRFETYIFALFNENQKLGSLAERNFGLFRPDMAPVYNSDIMRDQVSSIFIIISSYLEAS</sequence>
<dbReference type="AlphaFoldDB" id="W1PJL1"/>
<keyword evidence="2 5" id="KW-0378">Hydrolase</keyword>
<dbReference type="GO" id="GO:0005975">
    <property type="term" value="P:carbohydrate metabolic process"/>
    <property type="evidence" value="ECO:0007669"/>
    <property type="project" value="InterPro"/>
</dbReference>
<dbReference type="InterPro" id="IPR044965">
    <property type="entry name" value="Glyco_hydro_17_plant"/>
</dbReference>
<comment type="similarity">
    <text evidence="1 4">Belongs to the glycosyl hydrolase 17 family.</text>
</comment>
<dbReference type="Pfam" id="PF00332">
    <property type="entry name" value="Glyco_hydro_17"/>
    <property type="match status" value="1"/>
</dbReference>
<dbReference type="GO" id="GO:0004553">
    <property type="term" value="F:hydrolase activity, hydrolyzing O-glycosyl compounds"/>
    <property type="evidence" value="ECO:0007669"/>
    <property type="project" value="InterPro"/>
</dbReference>
<evidence type="ECO:0000313" key="7">
    <source>
        <dbReference type="Proteomes" id="UP000017836"/>
    </source>
</evidence>
<dbReference type="eggNOG" id="ENOG502QTAD">
    <property type="taxonomic scope" value="Eukaryota"/>
</dbReference>
<evidence type="ECO:0000256" key="3">
    <source>
        <dbReference type="ARBA" id="ARBA00023295"/>
    </source>
</evidence>
<keyword evidence="7" id="KW-1185">Reference proteome</keyword>
<name>W1PJL1_AMBTC</name>
<reference evidence="7" key="1">
    <citation type="journal article" date="2013" name="Science">
        <title>The Amborella genome and the evolution of flowering plants.</title>
        <authorList>
            <consortium name="Amborella Genome Project"/>
        </authorList>
    </citation>
    <scope>NUCLEOTIDE SEQUENCE [LARGE SCALE GENOMIC DNA]</scope>
</reference>
<dbReference type="Gene3D" id="3.20.20.80">
    <property type="entry name" value="Glycosidases"/>
    <property type="match status" value="1"/>
</dbReference>
<evidence type="ECO:0000313" key="6">
    <source>
        <dbReference type="EMBL" id="ERN07856.1"/>
    </source>
</evidence>
<evidence type="ECO:0000256" key="4">
    <source>
        <dbReference type="RuleBase" id="RU004335"/>
    </source>
</evidence>
<dbReference type="EMBL" id="KI393609">
    <property type="protein sequence ID" value="ERN07856.1"/>
    <property type="molecule type" value="Genomic_DNA"/>
</dbReference>
<evidence type="ECO:0000256" key="2">
    <source>
        <dbReference type="ARBA" id="ARBA00022801"/>
    </source>
</evidence>
<gene>
    <name evidence="6" type="ORF">AMTR_s00012p00207850</name>
</gene>
<keyword evidence="3 5" id="KW-0326">Glycosidase</keyword>
<proteinExistence type="inferred from homology"/>
<evidence type="ECO:0000256" key="5">
    <source>
        <dbReference type="RuleBase" id="RU004336"/>
    </source>
</evidence>
<dbReference type="Proteomes" id="UP000017836">
    <property type="component" value="Unassembled WGS sequence"/>
</dbReference>
<organism evidence="6 7">
    <name type="scientific">Amborella trichopoda</name>
    <dbReference type="NCBI Taxonomy" id="13333"/>
    <lineage>
        <taxon>Eukaryota</taxon>
        <taxon>Viridiplantae</taxon>
        <taxon>Streptophyta</taxon>
        <taxon>Embryophyta</taxon>
        <taxon>Tracheophyta</taxon>
        <taxon>Spermatophyta</taxon>
        <taxon>Magnoliopsida</taxon>
        <taxon>Amborellales</taxon>
        <taxon>Amborellaceae</taxon>
        <taxon>Amborella</taxon>
    </lineage>
</organism>
<dbReference type="Gramene" id="ERN07856">
    <property type="protein sequence ID" value="ERN07856"/>
    <property type="gene ID" value="AMTR_s00012p00207850"/>
</dbReference>
<dbReference type="PANTHER" id="PTHR32227">
    <property type="entry name" value="GLUCAN ENDO-1,3-BETA-GLUCOSIDASE BG1-RELATED-RELATED"/>
    <property type="match status" value="1"/>
</dbReference>
<dbReference type="InterPro" id="IPR000490">
    <property type="entry name" value="Glyco_hydro_17"/>
</dbReference>
<dbReference type="HOGENOM" id="CLU_024953_5_1_1"/>
<protein>
    <recommendedName>
        <fullName evidence="8">Glucan endo-1,3-beta-D-glucosidase</fullName>
    </recommendedName>
</protein>
<evidence type="ECO:0008006" key="8">
    <source>
        <dbReference type="Google" id="ProtNLM"/>
    </source>
</evidence>
<dbReference type="STRING" id="13333.W1PJL1"/>
<dbReference type="OMA" id="VANSHCK"/>
<dbReference type="SUPFAM" id="SSF51445">
    <property type="entry name" value="(Trans)glycosidases"/>
    <property type="match status" value="1"/>
</dbReference>
<dbReference type="GO" id="GO:0005886">
    <property type="term" value="C:plasma membrane"/>
    <property type="evidence" value="ECO:0000318"/>
    <property type="project" value="GO_Central"/>
</dbReference>
<dbReference type="InterPro" id="IPR017853">
    <property type="entry name" value="GH"/>
</dbReference>
<accession>W1PJL1</accession>